<feature type="region of interest" description="Disordered" evidence="2">
    <location>
        <begin position="31"/>
        <end position="63"/>
    </location>
</feature>
<evidence type="ECO:0000313" key="3">
    <source>
        <dbReference type="EMBL" id="PUZ66540.1"/>
    </source>
</evidence>
<evidence type="ECO:0000256" key="2">
    <source>
        <dbReference type="SAM" id="MobiDB-lite"/>
    </source>
</evidence>
<dbReference type="InterPro" id="IPR007612">
    <property type="entry name" value="LOR"/>
</dbReference>
<accession>A0A2T7EFE2</accession>
<dbReference type="OrthoDB" id="770293at2759"/>
<dbReference type="SUPFAM" id="SSF54518">
    <property type="entry name" value="Tubby C-terminal domain-like"/>
    <property type="match status" value="1"/>
</dbReference>
<dbReference type="InterPro" id="IPR025659">
    <property type="entry name" value="Tubby-like_C"/>
</dbReference>
<dbReference type="PANTHER" id="PTHR31087:SF85">
    <property type="entry name" value="PROTEIN LURP-ONE-RELATED 7"/>
    <property type="match status" value="1"/>
</dbReference>
<protein>
    <recommendedName>
        <fullName evidence="5">Protein LURP-one-related 7</fullName>
    </recommendedName>
</protein>
<evidence type="ECO:0000256" key="1">
    <source>
        <dbReference type="ARBA" id="ARBA00005437"/>
    </source>
</evidence>
<evidence type="ECO:0000313" key="4">
    <source>
        <dbReference type="Proteomes" id="UP000244336"/>
    </source>
</evidence>
<proteinExistence type="inferred from homology"/>
<organism evidence="3 4">
    <name type="scientific">Panicum hallii var. hallii</name>
    <dbReference type="NCBI Taxonomy" id="1504633"/>
    <lineage>
        <taxon>Eukaryota</taxon>
        <taxon>Viridiplantae</taxon>
        <taxon>Streptophyta</taxon>
        <taxon>Embryophyta</taxon>
        <taxon>Tracheophyta</taxon>
        <taxon>Spermatophyta</taxon>
        <taxon>Magnoliopsida</taxon>
        <taxon>Liliopsida</taxon>
        <taxon>Poales</taxon>
        <taxon>Poaceae</taxon>
        <taxon>PACMAD clade</taxon>
        <taxon>Panicoideae</taxon>
        <taxon>Panicodae</taxon>
        <taxon>Paniceae</taxon>
        <taxon>Panicinae</taxon>
        <taxon>Panicum</taxon>
        <taxon>Panicum sect. Panicum</taxon>
    </lineage>
</organism>
<keyword evidence="4" id="KW-1185">Reference proteome</keyword>
<sequence>MLFSTVHGSRRWRSRFVRIVSGWRKNQRRSLSASAGRLARETKPPKRNLATAAPNQSTNSDSSAFGSLLPLWLLPSYINRSHIHLAVPSPQENPLLPTHLILASRIPDMEQPAACAPPPARAPVPVAWSVVPVDFTVVKKGPEMAMHDATGALAFRVSGGGAGGTALFDAAGVVLVTVRTCGQGEWQAFSGSSLEQRHIIFSAKVISTSSSRKEVYVFIPPRSSFEDPKPSYRLLGSTFRRACTVIKGDSIVAQTNLLYKLKKTIYSRRKFRVTIYPGHDNILVMAMIMTFFVEK</sequence>
<dbReference type="Gene3D" id="2.40.160.200">
    <property type="entry name" value="LURP1-related"/>
    <property type="match status" value="1"/>
</dbReference>
<dbReference type="Gramene" id="PUZ66540">
    <property type="protein sequence ID" value="PUZ66540"/>
    <property type="gene ID" value="GQ55_3G321600"/>
</dbReference>
<dbReference type="EMBL" id="CM009751">
    <property type="protein sequence ID" value="PUZ66540.1"/>
    <property type="molecule type" value="Genomic_DNA"/>
</dbReference>
<evidence type="ECO:0008006" key="5">
    <source>
        <dbReference type="Google" id="ProtNLM"/>
    </source>
</evidence>
<dbReference type="AlphaFoldDB" id="A0A2T7EFE2"/>
<name>A0A2T7EFE2_9POAL</name>
<reference evidence="3 4" key="1">
    <citation type="submission" date="2018-04" db="EMBL/GenBank/DDBJ databases">
        <title>WGS assembly of Panicum hallii var. hallii HAL2.</title>
        <authorList>
            <person name="Lovell J."/>
            <person name="Jenkins J."/>
            <person name="Lowry D."/>
            <person name="Mamidi S."/>
            <person name="Sreedasyam A."/>
            <person name="Weng X."/>
            <person name="Barry K."/>
            <person name="Bonette J."/>
            <person name="Campitelli B."/>
            <person name="Daum C."/>
            <person name="Gordon S."/>
            <person name="Gould B."/>
            <person name="Lipzen A."/>
            <person name="MacQueen A."/>
            <person name="Palacio-Mejia J."/>
            <person name="Plott C."/>
            <person name="Shakirov E."/>
            <person name="Shu S."/>
            <person name="Yoshinaga Y."/>
            <person name="Zane M."/>
            <person name="Rokhsar D."/>
            <person name="Grimwood J."/>
            <person name="Schmutz J."/>
            <person name="Juenger T."/>
        </authorList>
    </citation>
    <scope>NUCLEOTIDE SEQUENCE [LARGE SCALE GENOMIC DNA]</scope>
    <source>
        <strain evidence="4">cv. HAL2</strain>
    </source>
</reference>
<gene>
    <name evidence="3" type="ORF">GQ55_3G321600</name>
</gene>
<dbReference type="InterPro" id="IPR038595">
    <property type="entry name" value="LOR_sf"/>
</dbReference>
<dbReference type="Pfam" id="PF04525">
    <property type="entry name" value="LOR"/>
    <property type="match status" value="1"/>
</dbReference>
<dbReference type="Proteomes" id="UP000244336">
    <property type="component" value="Chromosome 3"/>
</dbReference>
<comment type="similarity">
    <text evidence="1">Belongs to the LOR family.</text>
</comment>
<dbReference type="PANTHER" id="PTHR31087">
    <property type="match status" value="1"/>
</dbReference>
<feature type="compositionally biased region" description="Polar residues" evidence="2">
    <location>
        <begin position="53"/>
        <end position="63"/>
    </location>
</feature>
<dbReference type="STRING" id="1504633.A0A2T7EFE2"/>